<dbReference type="PROSITE" id="PS50110">
    <property type="entry name" value="RESPONSE_REGULATORY"/>
    <property type="match status" value="1"/>
</dbReference>
<dbReference type="Proteomes" id="UP000295008">
    <property type="component" value="Unassembled WGS sequence"/>
</dbReference>
<dbReference type="AlphaFoldDB" id="A0A4R1R8J6"/>
<dbReference type="Pfam" id="PF12833">
    <property type="entry name" value="HTH_18"/>
    <property type="match status" value="1"/>
</dbReference>
<evidence type="ECO:0000313" key="11">
    <source>
        <dbReference type="EMBL" id="TCL61938.1"/>
    </source>
</evidence>
<evidence type="ECO:0000259" key="9">
    <source>
        <dbReference type="PROSITE" id="PS01124"/>
    </source>
</evidence>
<dbReference type="InterPro" id="IPR011006">
    <property type="entry name" value="CheY-like_superfamily"/>
</dbReference>
<protein>
    <submittedName>
        <fullName evidence="11">Two-component system response regulator YesN</fullName>
    </submittedName>
</protein>
<dbReference type="PANTHER" id="PTHR42713:SF3">
    <property type="entry name" value="TRANSCRIPTIONAL REGULATORY PROTEIN HPTR"/>
    <property type="match status" value="1"/>
</dbReference>
<dbReference type="InterPro" id="IPR018060">
    <property type="entry name" value="HTH_AraC"/>
</dbReference>
<dbReference type="InterPro" id="IPR009057">
    <property type="entry name" value="Homeodomain-like_sf"/>
</dbReference>
<dbReference type="EMBL" id="SLUN01000030">
    <property type="protein sequence ID" value="TCL61938.1"/>
    <property type="molecule type" value="Genomic_DNA"/>
</dbReference>
<keyword evidence="2" id="KW-0963">Cytoplasm</keyword>
<dbReference type="PROSITE" id="PS00041">
    <property type="entry name" value="HTH_ARAC_FAMILY_1"/>
    <property type="match status" value="1"/>
</dbReference>
<dbReference type="GO" id="GO:0000160">
    <property type="term" value="P:phosphorelay signal transduction system"/>
    <property type="evidence" value="ECO:0007669"/>
    <property type="project" value="UniProtKB-KW"/>
</dbReference>
<dbReference type="GO" id="GO:0043565">
    <property type="term" value="F:sequence-specific DNA binding"/>
    <property type="evidence" value="ECO:0007669"/>
    <property type="project" value="InterPro"/>
</dbReference>
<feature type="modified residue" description="4-aspartylphosphate" evidence="8">
    <location>
        <position position="57"/>
    </location>
</feature>
<reference evidence="11 12" key="1">
    <citation type="submission" date="2019-03" db="EMBL/GenBank/DDBJ databases">
        <title>Genomic Encyclopedia of Type Strains, Phase IV (KMG-IV): sequencing the most valuable type-strain genomes for metagenomic binning, comparative biology and taxonomic classification.</title>
        <authorList>
            <person name="Goeker M."/>
        </authorList>
    </citation>
    <scope>NUCLEOTIDE SEQUENCE [LARGE SCALE GENOMIC DNA]</scope>
    <source>
        <strain evidence="11 12">LX-B</strain>
    </source>
</reference>
<sequence>MALLKIVIVDDEKMIRESMAATFPWHELGIEVAGTAENGLKGLELVAATRPHIILTDIRMPRMDGLEFIKRVRETLPDVKIIILSGYDEFSYAQKALRYGVSDYILKPVGAKELTRVMQKLVQEMEAEFSAELFLVKAKQEIGLGLEAYLNSIRLGDGKKAGAVLDEIVLKLMSQKISPEQLRKVCLELSNQVLEALQRDGIPLSGEWQPGNGRAYQDLRSLATAEELYGWLRRFTAGIARYVEERKDNGHHVAIQKALQYIDGHYAEELSVKAVAEQVCLSPDYFSHIFKKVRGESFTDYLNQVRIRKATELLANNLYKVYEVSDMVGYSDYKYFSSVFKKITGVSPTDYHGLQR</sequence>
<dbReference type="SUPFAM" id="SSF52172">
    <property type="entry name" value="CheY-like"/>
    <property type="match status" value="1"/>
</dbReference>
<evidence type="ECO:0000256" key="6">
    <source>
        <dbReference type="ARBA" id="ARBA00023125"/>
    </source>
</evidence>
<keyword evidence="4" id="KW-0902">Two-component regulatory system</keyword>
<dbReference type="SUPFAM" id="SSF46689">
    <property type="entry name" value="Homeodomain-like"/>
    <property type="match status" value="2"/>
</dbReference>
<comment type="subcellular location">
    <subcellularLocation>
        <location evidence="1">Cytoplasm</location>
    </subcellularLocation>
</comment>
<dbReference type="SMART" id="SM00448">
    <property type="entry name" value="REC"/>
    <property type="match status" value="1"/>
</dbReference>
<gene>
    <name evidence="11" type="ORF">EDC14_103040</name>
</gene>
<evidence type="ECO:0000259" key="10">
    <source>
        <dbReference type="PROSITE" id="PS50110"/>
    </source>
</evidence>
<evidence type="ECO:0000256" key="4">
    <source>
        <dbReference type="ARBA" id="ARBA00023012"/>
    </source>
</evidence>
<feature type="domain" description="HTH araC/xylS-type" evidence="9">
    <location>
        <begin position="256"/>
        <end position="354"/>
    </location>
</feature>
<dbReference type="InterPro" id="IPR001789">
    <property type="entry name" value="Sig_transdc_resp-reg_receiver"/>
</dbReference>
<organism evidence="11 12">
    <name type="scientific">Hydrogenispora ethanolica</name>
    <dbReference type="NCBI Taxonomy" id="1082276"/>
    <lineage>
        <taxon>Bacteria</taxon>
        <taxon>Bacillati</taxon>
        <taxon>Bacillota</taxon>
        <taxon>Hydrogenispora</taxon>
    </lineage>
</organism>
<dbReference type="InterPro" id="IPR051552">
    <property type="entry name" value="HptR"/>
</dbReference>
<dbReference type="CDD" id="cd17536">
    <property type="entry name" value="REC_YesN-like"/>
    <property type="match status" value="1"/>
</dbReference>
<dbReference type="PRINTS" id="PR00032">
    <property type="entry name" value="HTHARAC"/>
</dbReference>
<dbReference type="Pfam" id="PF00072">
    <property type="entry name" value="Response_reg"/>
    <property type="match status" value="1"/>
</dbReference>
<dbReference type="PROSITE" id="PS01124">
    <property type="entry name" value="HTH_ARAC_FAMILY_2"/>
    <property type="match status" value="1"/>
</dbReference>
<comment type="caution">
    <text evidence="11">The sequence shown here is derived from an EMBL/GenBank/DDBJ whole genome shotgun (WGS) entry which is preliminary data.</text>
</comment>
<evidence type="ECO:0000256" key="7">
    <source>
        <dbReference type="ARBA" id="ARBA00023163"/>
    </source>
</evidence>
<name>A0A4R1R8J6_HYDET</name>
<evidence type="ECO:0000256" key="1">
    <source>
        <dbReference type="ARBA" id="ARBA00004496"/>
    </source>
</evidence>
<dbReference type="GO" id="GO:0003700">
    <property type="term" value="F:DNA-binding transcription factor activity"/>
    <property type="evidence" value="ECO:0007669"/>
    <property type="project" value="InterPro"/>
</dbReference>
<keyword evidence="5" id="KW-0805">Transcription regulation</keyword>
<keyword evidence="3 8" id="KW-0597">Phosphoprotein</keyword>
<proteinExistence type="predicted"/>
<evidence type="ECO:0000256" key="8">
    <source>
        <dbReference type="PROSITE-ProRule" id="PRU00169"/>
    </source>
</evidence>
<dbReference type="InterPro" id="IPR018062">
    <property type="entry name" value="HTH_AraC-typ_CS"/>
</dbReference>
<dbReference type="InterPro" id="IPR020449">
    <property type="entry name" value="Tscrpt_reg_AraC-type_HTH"/>
</dbReference>
<keyword evidence="6" id="KW-0238">DNA-binding</keyword>
<dbReference type="SMART" id="SM00342">
    <property type="entry name" value="HTH_ARAC"/>
    <property type="match status" value="1"/>
</dbReference>
<accession>A0A4R1R8J6</accession>
<evidence type="ECO:0000256" key="2">
    <source>
        <dbReference type="ARBA" id="ARBA00022490"/>
    </source>
</evidence>
<evidence type="ECO:0000313" key="12">
    <source>
        <dbReference type="Proteomes" id="UP000295008"/>
    </source>
</evidence>
<feature type="domain" description="Response regulatory" evidence="10">
    <location>
        <begin position="5"/>
        <end position="122"/>
    </location>
</feature>
<dbReference type="PANTHER" id="PTHR42713">
    <property type="entry name" value="HISTIDINE KINASE-RELATED"/>
    <property type="match status" value="1"/>
</dbReference>
<evidence type="ECO:0000256" key="3">
    <source>
        <dbReference type="ARBA" id="ARBA00022553"/>
    </source>
</evidence>
<dbReference type="Gene3D" id="1.10.10.60">
    <property type="entry name" value="Homeodomain-like"/>
    <property type="match status" value="2"/>
</dbReference>
<keyword evidence="7" id="KW-0804">Transcription</keyword>
<keyword evidence="12" id="KW-1185">Reference proteome</keyword>
<dbReference type="RefSeq" id="WP_165908168.1">
    <property type="nucleotide sequence ID" value="NZ_SLUN01000030.1"/>
</dbReference>
<evidence type="ECO:0000256" key="5">
    <source>
        <dbReference type="ARBA" id="ARBA00023015"/>
    </source>
</evidence>
<dbReference type="Gene3D" id="3.40.50.2300">
    <property type="match status" value="1"/>
</dbReference>
<dbReference type="GO" id="GO:0005737">
    <property type="term" value="C:cytoplasm"/>
    <property type="evidence" value="ECO:0007669"/>
    <property type="project" value="UniProtKB-SubCell"/>
</dbReference>